<protein>
    <submittedName>
        <fullName evidence="2">Uncharacterized protein</fullName>
    </submittedName>
</protein>
<comment type="caution">
    <text evidence="2">The sequence shown here is derived from an EMBL/GenBank/DDBJ whole genome shotgun (WGS) entry which is preliminary data.</text>
</comment>
<feature type="region of interest" description="Disordered" evidence="1">
    <location>
        <begin position="49"/>
        <end position="72"/>
    </location>
</feature>
<proteinExistence type="predicted"/>
<evidence type="ECO:0000256" key="1">
    <source>
        <dbReference type="SAM" id="MobiDB-lite"/>
    </source>
</evidence>
<gene>
    <name evidence="2" type="ORF">CYMTET_13569</name>
</gene>
<evidence type="ECO:0000313" key="3">
    <source>
        <dbReference type="Proteomes" id="UP001190700"/>
    </source>
</evidence>
<keyword evidence="3" id="KW-1185">Reference proteome</keyword>
<reference evidence="2 3" key="1">
    <citation type="journal article" date="2015" name="Genome Biol. Evol.">
        <title>Comparative Genomics of a Bacterivorous Green Alga Reveals Evolutionary Causalities and Consequences of Phago-Mixotrophic Mode of Nutrition.</title>
        <authorList>
            <person name="Burns J.A."/>
            <person name="Paasch A."/>
            <person name="Narechania A."/>
            <person name="Kim E."/>
        </authorList>
    </citation>
    <scope>NUCLEOTIDE SEQUENCE [LARGE SCALE GENOMIC DNA]</scope>
    <source>
        <strain evidence="2 3">PLY_AMNH</strain>
    </source>
</reference>
<dbReference type="AlphaFoldDB" id="A0AAE0LB28"/>
<organism evidence="2 3">
    <name type="scientific">Cymbomonas tetramitiformis</name>
    <dbReference type="NCBI Taxonomy" id="36881"/>
    <lineage>
        <taxon>Eukaryota</taxon>
        <taxon>Viridiplantae</taxon>
        <taxon>Chlorophyta</taxon>
        <taxon>Pyramimonadophyceae</taxon>
        <taxon>Pyramimonadales</taxon>
        <taxon>Pyramimonadaceae</taxon>
        <taxon>Cymbomonas</taxon>
    </lineage>
</organism>
<dbReference type="EMBL" id="LGRX02005404">
    <property type="protein sequence ID" value="KAK3278507.1"/>
    <property type="molecule type" value="Genomic_DNA"/>
</dbReference>
<dbReference type="Proteomes" id="UP001190700">
    <property type="component" value="Unassembled WGS sequence"/>
</dbReference>
<accession>A0AAE0LB28</accession>
<evidence type="ECO:0000313" key="2">
    <source>
        <dbReference type="EMBL" id="KAK3278507.1"/>
    </source>
</evidence>
<feature type="compositionally biased region" description="Gly residues" evidence="1">
    <location>
        <begin position="49"/>
        <end position="71"/>
    </location>
</feature>
<sequence>MAEAVKVVAERVVFWDGTGQRRGWRCWRRRWRVMVAMELMTVVIGGDGDGVGNGGGGEGGGGADGGGGGGARVAETAAVRTEAGDEAEAMAGVVREGWVVVKL</sequence>
<name>A0AAE0LB28_9CHLO</name>